<dbReference type="CDD" id="cd00093">
    <property type="entry name" value="HTH_XRE"/>
    <property type="match status" value="1"/>
</dbReference>
<dbReference type="Proteomes" id="UP000078103">
    <property type="component" value="Unassembled WGS sequence"/>
</dbReference>
<proteinExistence type="predicted"/>
<reference evidence="2" key="1">
    <citation type="submission" date="2016-05" db="EMBL/GenBank/DDBJ databases">
        <title>Draft genome of Corynebacterium afermentans subsp. afermentans LCDC 88199T.</title>
        <authorList>
            <person name="Bernier A.-M."/>
            <person name="Bernard K."/>
        </authorList>
    </citation>
    <scope>NUCLEOTIDE SEQUENCE [LARGE SCALE GENOMIC DNA]</scope>
    <source>
        <strain evidence="2">NML120819</strain>
    </source>
</reference>
<dbReference type="InterPro" id="IPR001387">
    <property type="entry name" value="Cro/C1-type_HTH"/>
</dbReference>
<sequence>MIDNPELGYTPANLKALREKYNLTLQQAADITGTKNWVAVSRWETPVGAPNHADMPHTKWLRLLEHIEQA</sequence>
<dbReference type="Gene3D" id="1.10.260.40">
    <property type="entry name" value="lambda repressor-like DNA-binding domains"/>
    <property type="match status" value="1"/>
</dbReference>
<dbReference type="GO" id="GO:0003677">
    <property type="term" value="F:DNA binding"/>
    <property type="evidence" value="ECO:0007669"/>
    <property type="project" value="InterPro"/>
</dbReference>
<dbReference type="AlphaFoldDB" id="A0A1A9RKC3"/>
<evidence type="ECO:0000313" key="1">
    <source>
        <dbReference type="EMBL" id="OAM20330.1"/>
    </source>
</evidence>
<dbReference type="InterPro" id="IPR010982">
    <property type="entry name" value="Lambda_DNA-bd_dom_sf"/>
</dbReference>
<gene>
    <name evidence="1" type="ORF">A7P89_10545</name>
</gene>
<evidence type="ECO:0000313" key="2">
    <source>
        <dbReference type="Proteomes" id="UP000078103"/>
    </source>
</evidence>
<protein>
    <submittedName>
        <fullName evidence="1">Transcriptional regulator</fullName>
    </submittedName>
</protein>
<accession>A0A1A9RKC3</accession>
<comment type="caution">
    <text evidence="1">The sequence shown here is derived from an EMBL/GenBank/DDBJ whole genome shotgun (WGS) entry which is preliminary data.</text>
</comment>
<dbReference type="EMBL" id="LXSH01000028">
    <property type="protein sequence ID" value="OAM20330.1"/>
    <property type="molecule type" value="Genomic_DNA"/>
</dbReference>
<name>A0A1A9RKC3_EIKCO</name>
<dbReference type="RefSeq" id="WP_064106457.1">
    <property type="nucleotide sequence ID" value="NZ_LXSH01000028.1"/>
</dbReference>
<organism evidence="1 2">
    <name type="scientific">Eikenella corrodens</name>
    <dbReference type="NCBI Taxonomy" id="539"/>
    <lineage>
        <taxon>Bacteria</taxon>
        <taxon>Pseudomonadati</taxon>
        <taxon>Pseudomonadota</taxon>
        <taxon>Betaproteobacteria</taxon>
        <taxon>Neisseriales</taxon>
        <taxon>Neisseriaceae</taxon>
        <taxon>Eikenella</taxon>
    </lineage>
</organism>